<dbReference type="EMBL" id="JAXIOK010000022">
    <property type="protein sequence ID" value="KAK4743706.1"/>
    <property type="molecule type" value="Genomic_DNA"/>
</dbReference>
<gene>
    <name evidence="1" type="ORF">SAY87_010018</name>
</gene>
<evidence type="ECO:0000313" key="2">
    <source>
        <dbReference type="Proteomes" id="UP001345219"/>
    </source>
</evidence>
<evidence type="ECO:0000313" key="1">
    <source>
        <dbReference type="EMBL" id="KAK4743706.1"/>
    </source>
</evidence>
<dbReference type="AlphaFoldDB" id="A0AAN7JAL5"/>
<protein>
    <submittedName>
        <fullName evidence="1">Uncharacterized protein</fullName>
    </submittedName>
</protein>
<name>A0AAN7JAL5_9MYRT</name>
<sequence length="63" mass="7064">MIQFPYLKCYRFGDGGLERVDLDVEPSLIILLVRASSRQLPIQISFATTLSDVDVVVRSPILV</sequence>
<organism evidence="1 2">
    <name type="scientific">Trapa incisa</name>
    <dbReference type="NCBI Taxonomy" id="236973"/>
    <lineage>
        <taxon>Eukaryota</taxon>
        <taxon>Viridiplantae</taxon>
        <taxon>Streptophyta</taxon>
        <taxon>Embryophyta</taxon>
        <taxon>Tracheophyta</taxon>
        <taxon>Spermatophyta</taxon>
        <taxon>Magnoliopsida</taxon>
        <taxon>eudicotyledons</taxon>
        <taxon>Gunneridae</taxon>
        <taxon>Pentapetalae</taxon>
        <taxon>rosids</taxon>
        <taxon>malvids</taxon>
        <taxon>Myrtales</taxon>
        <taxon>Lythraceae</taxon>
        <taxon>Trapa</taxon>
    </lineage>
</organism>
<proteinExistence type="predicted"/>
<comment type="caution">
    <text evidence="1">The sequence shown here is derived from an EMBL/GenBank/DDBJ whole genome shotgun (WGS) entry which is preliminary data.</text>
</comment>
<reference evidence="1 2" key="1">
    <citation type="journal article" date="2023" name="Hortic Res">
        <title>Pangenome of water caltrop reveals structural variations and asymmetric subgenome divergence after allopolyploidization.</title>
        <authorList>
            <person name="Zhang X."/>
            <person name="Chen Y."/>
            <person name="Wang L."/>
            <person name="Yuan Y."/>
            <person name="Fang M."/>
            <person name="Shi L."/>
            <person name="Lu R."/>
            <person name="Comes H.P."/>
            <person name="Ma Y."/>
            <person name="Chen Y."/>
            <person name="Huang G."/>
            <person name="Zhou Y."/>
            <person name="Zheng Z."/>
            <person name="Qiu Y."/>
        </authorList>
    </citation>
    <scope>NUCLEOTIDE SEQUENCE [LARGE SCALE GENOMIC DNA]</scope>
    <source>
        <tissue evidence="1">Roots</tissue>
    </source>
</reference>
<accession>A0AAN7JAL5</accession>
<keyword evidence="2" id="KW-1185">Reference proteome</keyword>
<dbReference type="Proteomes" id="UP001345219">
    <property type="component" value="Chromosome 9"/>
</dbReference>